<evidence type="ECO:0000256" key="6">
    <source>
        <dbReference type="ARBA" id="ARBA00022737"/>
    </source>
</evidence>
<evidence type="ECO:0000256" key="9">
    <source>
        <dbReference type="ARBA" id="ARBA00022989"/>
    </source>
</evidence>
<keyword evidence="10 14" id="KW-0472">Membrane</keyword>
<feature type="compositionally biased region" description="Polar residues" evidence="13">
    <location>
        <begin position="1305"/>
        <end position="1337"/>
    </location>
</feature>
<evidence type="ECO:0000256" key="13">
    <source>
        <dbReference type="SAM" id="MobiDB-lite"/>
    </source>
</evidence>
<dbReference type="InterPro" id="IPR015919">
    <property type="entry name" value="Cadherin-like_sf"/>
</dbReference>
<evidence type="ECO:0000256" key="14">
    <source>
        <dbReference type="SAM" id="Phobius"/>
    </source>
</evidence>
<evidence type="ECO:0000256" key="1">
    <source>
        <dbReference type="ARBA" id="ARBA00004251"/>
    </source>
</evidence>
<dbReference type="CDD" id="cd11304">
    <property type="entry name" value="Cadherin_repeat"/>
    <property type="match status" value="6"/>
</dbReference>
<evidence type="ECO:0000256" key="2">
    <source>
        <dbReference type="ARBA" id="ARBA00022475"/>
    </source>
</evidence>
<dbReference type="GO" id="GO:0007156">
    <property type="term" value="P:homophilic cell adhesion via plasma membrane adhesion molecules"/>
    <property type="evidence" value="ECO:0007669"/>
    <property type="project" value="InterPro"/>
</dbReference>
<evidence type="ECO:0000256" key="12">
    <source>
        <dbReference type="PROSITE-ProRule" id="PRU00043"/>
    </source>
</evidence>
<feature type="domain" description="Cadherin" evidence="15">
    <location>
        <begin position="919"/>
        <end position="1031"/>
    </location>
</feature>
<dbReference type="InterPro" id="IPR002126">
    <property type="entry name" value="Cadherin-like_dom"/>
</dbReference>
<evidence type="ECO:0000256" key="11">
    <source>
        <dbReference type="ARBA" id="ARBA00023180"/>
    </source>
</evidence>
<feature type="region of interest" description="Disordered" evidence="13">
    <location>
        <begin position="1299"/>
        <end position="1391"/>
    </location>
</feature>
<dbReference type="Gene3D" id="2.60.40.60">
    <property type="entry name" value="Cadherins"/>
    <property type="match status" value="7"/>
</dbReference>
<keyword evidence="9 14" id="KW-1133">Transmembrane helix</keyword>
<keyword evidence="5" id="KW-0732">Signal</keyword>
<evidence type="ECO:0000313" key="16">
    <source>
        <dbReference type="WBParaSite" id="MCU_005167-RA"/>
    </source>
</evidence>
<keyword evidence="4" id="KW-0479">Metal-binding</keyword>
<keyword evidence="7 12" id="KW-0106">Calcium</keyword>
<feature type="domain" description="Cadherin" evidence="15">
    <location>
        <begin position="34"/>
        <end position="179"/>
    </location>
</feature>
<proteinExistence type="predicted"/>
<name>A0A5K3F5T8_MESCO</name>
<dbReference type="GO" id="GO:0005886">
    <property type="term" value="C:plasma membrane"/>
    <property type="evidence" value="ECO:0007669"/>
    <property type="project" value="UniProtKB-SubCell"/>
</dbReference>
<keyword evidence="8" id="KW-0130">Cell adhesion</keyword>
<feature type="domain" description="Cadherin" evidence="15">
    <location>
        <begin position="528"/>
        <end position="645"/>
    </location>
</feature>
<dbReference type="PANTHER" id="PTHR24028">
    <property type="entry name" value="CADHERIN-87A"/>
    <property type="match status" value="1"/>
</dbReference>
<dbReference type="PRINTS" id="PR00205">
    <property type="entry name" value="CADHERIN"/>
</dbReference>
<dbReference type="InterPro" id="IPR020894">
    <property type="entry name" value="Cadherin_CS"/>
</dbReference>
<dbReference type="SUPFAM" id="SSF49313">
    <property type="entry name" value="Cadherin-like"/>
    <property type="match status" value="5"/>
</dbReference>
<feature type="transmembrane region" description="Helical" evidence="14">
    <location>
        <begin position="1072"/>
        <end position="1094"/>
    </location>
</feature>
<keyword evidence="6" id="KW-0677">Repeat</keyword>
<reference evidence="16" key="1">
    <citation type="submission" date="2019-11" db="UniProtKB">
        <authorList>
            <consortium name="WormBaseParasite"/>
        </authorList>
    </citation>
    <scope>IDENTIFICATION</scope>
</reference>
<evidence type="ECO:0000259" key="15">
    <source>
        <dbReference type="PROSITE" id="PS50268"/>
    </source>
</evidence>
<sequence length="1459" mass="159591">MQSSIGTQMRHNIPSLVKVFCYICFLPSLASQLHQSSKTFHLVEKSPQGTVVVNDLRQILGLVSGNDGSSLLAISNAALPGASSFKIDQTRGGLVVQTPPDRDALCPTNPRGSIDLASVGGVSDRREIYLDNEPANQHPNVLHRPCVIQLSIVYGSPSEPSFDILTIILDDINDHAPKFMDEEEHVIRVLETPSGSHPSSHQYGSKINHKKIRIPLPEAVDSDAPENGIRHYRLEGEDAYLFYLEIGHGGDGEIATEVDPRHLSPTSEKRLWLIPSRMSGEAPSGLDYEQRREYRFVLVAVDGGMPPRSGRLPVRLIIEDVNDHVPTFSQTQYMGVMSEDDPPGHVVLQLQASDADGKYENHRINFRIPGNEGQSSNLPYSEAQAAAANLFDIEIVSPYDYGSDLSTDHWRNFTTGQLIVQRKPEKQLRQAAKRALEAAKKLQVSSLDIPHSRLRFRPLDIPSYQLRFVVEAYDFGTPSLSSQVPVFVKIVDVNDDAPEIFVDYITTAPRRQSGKSSCGTLLEGQGRSMIAQVTVVDSDATSITTEVVCSLNDSRFSLEPISTMGNSDWSNMGTNGPSIKSGPSMLMYKLMSTGPLDREGTGGSLVAVLISCTDNQDVETESKRLTSRVELCVNIEDINDNPPQFSSSVYTFKVPENLPPSNRSYQPPYATSGYFIGKVLATDRDTGLNAKIEYSLSSNAKGLIDVDPENGSLYLINPFDREKTKQFIFTVFAMDQTPGNKTGDVRLSSSAEVRIVVTDINDCHPEFESTNYNFEVEENVELAEVGRVKATDADTGDFGRVRYRLAANELQFPDDASLIKKNNADALILSLFQIDPRLGIIRLRGHLDREKKVHYEFIVLAMDNIPLSGEVPPSQSAVRFTATATVLVMVLDQNDNPPQILSPRNLAEFMLSPDQMIAGTTIFTIEAVDSDQGENATVEYELLTPEAVSDNTSDLSVPWVAKNFPFAIDRTAGICYLKQNLPPLNANGANLYTFQVKAYDLGTPTSLNSTVTVRILRGTKSLSGSYTDPLLMHNRYGIEVASKGAGGANVYPGSDWMGEWNGDMSGIPNKTMAIIIAAVFAVVILLAILVFVYFRHQKSFNARMLVNGVLGSPQEIKGPESYIAGNKALRLDSANDAASRKPVFTEVVPAPWVNSSSAVHSPVAFAYPVSPHLMQQRQQQVYLRSPAGNPHTSPGQGVKSATLKSPNRFAQIAPTPTFTPSAVVFRNYRVTGGDMGYQTATVPRPPETFQPVDNQYAGGVGGVCVSSNNSSLLSKTSGLIDTSDCKSGCLIRMNETAKANCARGRQNSSECSDPMPQENSPSSYQRLTHENAPTPTASPYVLRLQNDSSPLRLPSRQLADNPQKREFYPPPAAGNRPTFVTPPRNRHATSARPAFRSLSIDSNLDAFSSSDYLFTAASPKQGRALHLKALPPPLAAPDKRMNFITSAKALSPEIRGSFV</sequence>
<evidence type="ECO:0000256" key="10">
    <source>
        <dbReference type="ARBA" id="ARBA00023136"/>
    </source>
</evidence>
<dbReference type="InterPro" id="IPR050174">
    <property type="entry name" value="Protocadherin/Cadherin-CA"/>
</dbReference>
<evidence type="ECO:0000256" key="4">
    <source>
        <dbReference type="ARBA" id="ARBA00022723"/>
    </source>
</evidence>
<organism evidence="16">
    <name type="scientific">Mesocestoides corti</name>
    <name type="common">Flatworm</name>
    <dbReference type="NCBI Taxonomy" id="53468"/>
    <lineage>
        <taxon>Eukaryota</taxon>
        <taxon>Metazoa</taxon>
        <taxon>Spiralia</taxon>
        <taxon>Lophotrochozoa</taxon>
        <taxon>Platyhelminthes</taxon>
        <taxon>Cestoda</taxon>
        <taxon>Eucestoda</taxon>
        <taxon>Cyclophyllidea</taxon>
        <taxon>Mesocestoididae</taxon>
        <taxon>Mesocestoides</taxon>
    </lineage>
</organism>
<feature type="domain" description="Cadherin" evidence="15">
    <location>
        <begin position="646"/>
        <end position="767"/>
    </location>
</feature>
<dbReference type="PROSITE" id="PS50268">
    <property type="entry name" value="CADHERIN_2"/>
    <property type="match status" value="7"/>
</dbReference>
<dbReference type="PANTHER" id="PTHR24028:SF146">
    <property type="entry name" value="CADHERIN 96CB, ISOFORM D-RELATED"/>
    <property type="match status" value="1"/>
</dbReference>
<evidence type="ECO:0000256" key="5">
    <source>
        <dbReference type="ARBA" id="ARBA00022729"/>
    </source>
</evidence>
<dbReference type="FunFam" id="2.60.40.60:FF:000123">
    <property type="entry name" value="Protocadherin beta 4"/>
    <property type="match status" value="1"/>
</dbReference>
<dbReference type="SMART" id="SM00112">
    <property type="entry name" value="CA"/>
    <property type="match status" value="6"/>
</dbReference>
<dbReference type="WBParaSite" id="MCU_005167-RA">
    <property type="protein sequence ID" value="MCU_005167-RA"/>
    <property type="gene ID" value="MCU_005167"/>
</dbReference>
<feature type="domain" description="Cadherin" evidence="15">
    <location>
        <begin position="329"/>
        <end position="500"/>
    </location>
</feature>
<dbReference type="Pfam" id="PF00028">
    <property type="entry name" value="Cadherin"/>
    <property type="match status" value="2"/>
</dbReference>
<keyword evidence="11" id="KW-0325">Glycoprotein</keyword>
<feature type="domain" description="Cadherin" evidence="15">
    <location>
        <begin position="219"/>
        <end position="328"/>
    </location>
</feature>
<dbReference type="PROSITE" id="PS00232">
    <property type="entry name" value="CADHERIN_1"/>
    <property type="match status" value="4"/>
</dbReference>
<accession>A0A5K3F5T8</accession>
<comment type="subcellular location">
    <subcellularLocation>
        <location evidence="1">Cell membrane</location>
        <topology evidence="1">Single-pass type I membrane protein</topology>
    </subcellularLocation>
</comment>
<dbReference type="GO" id="GO:0005509">
    <property type="term" value="F:calcium ion binding"/>
    <property type="evidence" value="ECO:0007669"/>
    <property type="project" value="UniProtKB-UniRule"/>
</dbReference>
<protein>
    <submittedName>
        <fullName evidence="16">Cadherin domain-containing protein</fullName>
    </submittedName>
</protein>
<evidence type="ECO:0000256" key="8">
    <source>
        <dbReference type="ARBA" id="ARBA00022889"/>
    </source>
</evidence>
<keyword evidence="3 14" id="KW-0812">Transmembrane</keyword>
<feature type="domain" description="Cadherin" evidence="15">
    <location>
        <begin position="768"/>
        <end position="900"/>
    </location>
</feature>
<evidence type="ECO:0000256" key="7">
    <source>
        <dbReference type="ARBA" id="ARBA00022837"/>
    </source>
</evidence>
<keyword evidence="2" id="KW-1003">Cell membrane</keyword>
<evidence type="ECO:0000256" key="3">
    <source>
        <dbReference type="ARBA" id="ARBA00022692"/>
    </source>
</evidence>